<dbReference type="EMBL" id="JAFBED010000001">
    <property type="protein sequence ID" value="MBM7618403.1"/>
    <property type="molecule type" value="Genomic_DNA"/>
</dbReference>
<dbReference type="EC" id="2.7.8.-" evidence="9"/>
<keyword evidence="6 9" id="KW-1133">Transmembrane helix</keyword>
<proteinExistence type="inferred from homology"/>
<feature type="domain" description="Cell envelope-related transcriptional attenuator" evidence="11">
    <location>
        <begin position="79"/>
        <end position="221"/>
    </location>
</feature>
<dbReference type="PANTHER" id="PTHR33392">
    <property type="entry name" value="POLYISOPRENYL-TEICHOIC ACID--PEPTIDOGLYCAN TEICHOIC ACID TRANSFERASE TAGU"/>
    <property type="match status" value="1"/>
</dbReference>
<dbReference type="Pfam" id="PF03816">
    <property type="entry name" value="LytR_cpsA_psr"/>
    <property type="match status" value="1"/>
</dbReference>
<dbReference type="Proteomes" id="UP000737402">
    <property type="component" value="Unassembled WGS sequence"/>
</dbReference>
<evidence type="ECO:0000256" key="10">
    <source>
        <dbReference type="SAM" id="Phobius"/>
    </source>
</evidence>
<comment type="subcellular location">
    <subcellularLocation>
        <location evidence="9">Cell membrane</location>
        <topology evidence="9">Single-pass type II membrane protein</topology>
    </subcellularLocation>
</comment>
<dbReference type="NCBIfam" id="NF006897">
    <property type="entry name" value="PRK09379.1"/>
    <property type="match status" value="1"/>
</dbReference>
<evidence type="ECO:0000313" key="13">
    <source>
        <dbReference type="Proteomes" id="UP000737402"/>
    </source>
</evidence>
<reference evidence="12 13" key="1">
    <citation type="submission" date="2021-01" db="EMBL/GenBank/DDBJ databases">
        <title>Genomic Encyclopedia of Type Strains, Phase IV (KMG-IV): sequencing the most valuable type-strain genomes for metagenomic binning, comparative biology and taxonomic classification.</title>
        <authorList>
            <person name="Goeker M."/>
        </authorList>
    </citation>
    <scope>NUCLEOTIDE SEQUENCE [LARGE SCALE GENOMIC DNA]</scope>
    <source>
        <strain evidence="12 13">DSM 25879</strain>
    </source>
</reference>
<accession>A0ABS2NVF6</accession>
<dbReference type="RefSeq" id="WP_204412664.1">
    <property type="nucleotide sequence ID" value="NZ_JAFBED010000001.1"/>
</dbReference>
<dbReference type="InterPro" id="IPR004474">
    <property type="entry name" value="LytR_CpsA_psr"/>
</dbReference>
<evidence type="ECO:0000256" key="2">
    <source>
        <dbReference type="ARBA" id="ARBA00022475"/>
    </source>
</evidence>
<evidence type="ECO:0000313" key="12">
    <source>
        <dbReference type="EMBL" id="MBM7618403.1"/>
    </source>
</evidence>
<keyword evidence="13" id="KW-1185">Reference proteome</keyword>
<feature type="topological domain" description="Extracellular" evidence="9">
    <location>
        <begin position="27"/>
        <end position="315"/>
    </location>
</feature>
<gene>
    <name evidence="9" type="primary">tagU</name>
    <name evidence="12" type="ORF">JOC95_000245</name>
</gene>
<comment type="pathway">
    <text evidence="9">Cell wall biogenesis.</text>
</comment>
<dbReference type="Gene3D" id="3.40.630.190">
    <property type="entry name" value="LCP protein"/>
    <property type="match status" value="1"/>
</dbReference>
<dbReference type="NCBIfam" id="TIGR00350">
    <property type="entry name" value="lytR_cpsA_psr"/>
    <property type="match status" value="1"/>
</dbReference>
<keyword evidence="7 9" id="KW-0472">Membrane</keyword>
<feature type="topological domain" description="Cytoplasmic" evidence="9">
    <location>
        <begin position="1"/>
        <end position="5"/>
    </location>
</feature>
<evidence type="ECO:0000259" key="11">
    <source>
        <dbReference type="Pfam" id="PF03816"/>
    </source>
</evidence>
<feature type="transmembrane region" description="Helical" evidence="10">
    <location>
        <begin position="7"/>
        <end position="29"/>
    </location>
</feature>
<dbReference type="PANTHER" id="PTHR33392:SF6">
    <property type="entry name" value="POLYISOPRENYL-TEICHOIC ACID--PEPTIDOGLYCAN TEICHOIC ACID TRANSFERASE TAGU"/>
    <property type="match status" value="1"/>
</dbReference>
<sequence>MLKKKWFIILISIFSVIALGVGVFAFTVYKSLEDTAASMHTPLDRTTSEKRPKEVDFKKKDPLSFLILGVDERPGDRGRSDSMIVLTVNPNDKSMQMVSIPRDTRTEIIGKGFDDKINHAYAFGGPEMSIATVENFLDIPIDYFVQVNMESFKDIVDAVGGVTVENNLVFSHSGFDFTKGTLDLDGEKALAYSRMRYDDPRGDFGRQQRQREIIQGVINKGASISSVTKFDDILEILGNNVKTNLTFDEMVDIQANYKDARHELQQHQISGQGQMISNGTQDIYYLIVTEEERMKLSNQLKEHLSIEGESVAKNQ</sequence>
<keyword evidence="2 9" id="KW-1003">Cell membrane</keyword>
<evidence type="ECO:0000256" key="3">
    <source>
        <dbReference type="ARBA" id="ARBA00022679"/>
    </source>
</evidence>
<name>A0ABS2NVF6_9BACI</name>
<keyword evidence="8 9" id="KW-0961">Cell wall biogenesis/degradation</keyword>
<dbReference type="InterPro" id="IPR023734">
    <property type="entry name" value="TagU"/>
</dbReference>
<comment type="similarity">
    <text evidence="1 9">Belongs to the LytR/CpsA/Psr (LCP) family.</text>
</comment>
<keyword evidence="3 9" id="KW-0808">Transferase</keyword>
<evidence type="ECO:0000256" key="9">
    <source>
        <dbReference type="HAMAP-Rule" id="MF_01140"/>
    </source>
</evidence>
<dbReference type="HAMAP" id="MF_01140">
    <property type="entry name" value="TagU_transferase"/>
    <property type="match status" value="1"/>
</dbReference>
<comment type="caution">
    <text evidence="12">The sequence shown here is derived from an EMBL/GenBank/DDBJ whole genome shotgun (WGS) entry which is preliminary data.</text>
</comment>
<dbReference type="InterPro" id="IPR050922">
    <property type="entry name" value="LytR/CpsA/Psr_CW_biosynth"/>
</dbReference>
<evidence type="ECO:0000256" key="7">
    <source>
        <dbReference type="ARBA" id="ARBA00023136"/>
    </source>
</evidence>
<keyword evidence="4 9" id="KW-0812">Transmembrane</keyword>
<organism evidence="12 13">
    <name type="scientific">Sutcliffiella tianshenii</name>
    <dbReference type="NCBI Taxonomy" id="1463404"/>
    <lineage>
        <taxon>Bacteria</taxon>
        <taxon>Bacillati</taxon>
        <taxon>Bacillota</taxon>
        <taxon>Bacilli</taxon>
        <taxon>Bacillales</taxon>
        <taxon>Bacillaceae</taxon>
        <taxon>Sutcliffiella</taxon>
    </lineage>
</organism>
<keyword evidence="5 9" id="KW-0735">Signal-anchor</keyword>
<evidence type="ECO:0000256" key="8">
    <source>
        <dbReference type="ARBA" id="ARBA00023316"/>
    </source>
</evidence>
<comment type="function">
    <text evidence="9">May catalyze the final step in cell wall teichoic acid biosynthesis, the transfer of the anionic cell wall polymers (APs) from their lipid-linked precursor to the cell wall peptidoglycan (PG).</text>
</comment>
<evidence type="ECO:0000256" key="4">
    <source>
        <dbReference type="ARBA" id="ARBA00022692"/>
    </source>
</evidence>
<evidence type="ECO:0000256" key="6">
    <source>
        <dbReference type="ARBA" id="ARBA00022989"/>
    </source>
</evidence>
<evidence type="ECO:0000256" key="1">
    <source>
        <dbReference type="ARBA" id="ARBA00006068"/>
    </source>
</evidence>
<evidence type="ECO:0000256" key="5">
    <source>
        <dbReference type="ARBA" id="ARBA00022968"/>
    </source>
</evidence>
<protein>
    <recommendedName>
        <fullName evidence="9">Polyisoprenyl-teichoic acid--peptidoglycan teichoic acid transferase TagU</fullName>
        <ecNumber evidence="9">2.7.8.-</ecNumber>
    </recommendedName>
</protein>